<keyword evidence="12" id="KW-1185">Reference proteome</keyword>
<feature type="domain" description="VOC" evidence="10">
    <location>
        <begin position="143"/>
        <end position="267"/>
    </location>
</feature>
<accession>A0A0B3BT61</accession>
<evidence type="ECO:0000313" key="11">
    <source>
        <dbReference type="EMBL" id="KHO64236.1"/>
    </source>
</evidence>
<evidence type="ECO:0000259" key="10">
    <source>
        <dbReference type="PROSITE" id="PS51819"/>
    </source>
</evidence>
<dbReference type="CDD" id="cd07252">
    <property type="entry name" value="BphC1-RGP6_N_like"/>
    <property type="match status" value="1"/>
</dbReference>
<evidence type="ECO:0000256" key="1">
    <source>
        <dbReference type="ARBA" id="ARBA00001954"/>
    </source>
</evidence>
<dbReference type="CDD" id="cd07237">
    <property type="entry name" value="BphC1-RGP6_C_like"/>
    <property type="match status" value="1"/>
</dbReference>
<dbReference type="RefSeq" id="WP_039606912.1">
    <property type="nucleotide sequence ID" value="NZ_FMUP01000003.1"/>
</dbReference>
<keyword evidence="8 9" id="KW-0408">Iron</keyword>
<dbReference type="PROSITE" id="PS51819">
    <property type="entry name" value="VOC"/>
    <property type="match status" value="2"/>
</dbReference>
<evidence type="ECO:0000256" key="2">
    <source>
        <dbReference type="ARBA" id="ARBA00008784"/>
    </source>
</evidence>
<sequence>MTDIRALSYFVAQIENLDAWQRYAEDVLGMMTSPAPGGGLYVKMDERPFRMLILEGPSAGYVASGWELSGERAFVAMLARLRDADVAVELGDAALCEQRGVQALAIVRDPAGNRHELTWGHRSDCLPFVSPQGVPRFITGEMGLGHTVLPAPCFDECRAFYRDLLGFEISDVFNFKPAPDAPPVRIHFLHCANARHHSLAIAEYDVPSKCVHVMVEVENMTEVGRAHDRVAAHGVPLSATLGQHLNDRMTSFYMKTPSGFDLEYGCGGLQVDWSEHSAFEFTRVSVWGHDFSVGRQAAAQGDAQ</sequence>
<dbReference type="EMBL" id="JTAK01000005">
    <property type="protein sequence ID" value="KHO64236.1"/>
    <property type="molecule type" value="Genomic_DNA"/>
</dbReference>
<dbReference type="GO" id="GO:0051213">
    <property type="term" value="F:dioxygenase activity"/>
    <property type="evidence" value="ECO:0007669"/>
    <property type="project" value="UniProtKB-KW"/>
</dbReference>
<dbReference type="STRING" id="706570.PT85_13475"/>
<reference evidence="11 12" key="1">
    <citation type="submission" date="2014-11" db="EMBL/GenBank/DDBJ databases">
        <title>Genome sequence of Pseudomonas tuomuerensis JCM 14085.</title>
        <authorList>
            <person name="Shin S.-K."/>
            <person name="Yi H."/>
        </authorList>
    </citation>
    <scope>NUCLEOTIDE SEQUENCE [LARGE SCALE GENOMIC DNA]</scope>
    <source>
        <strain evidence="11 12">JCM 14085</strain>
    </source>
</reference>
<dbReference type="GO" id="GO:0008198">
    <property type="term" value="F:ferrous iron binding"/>
    <property type="evidence" value="ECO:0007669"/>
    <property type="project" value="InterPro"/>
</dbReference>
<dbReference type="Pfam" id="PF00903">
    <property type="entry name" value="Glyoxalase"/>
    <property type="match status" value="1"/>
</dbReference>
<dbReference type="Gene3D" id="3.10.180.10">
    <property type="entry name" value="2,3-Dihydroxybiphenyl 1,2-Dioxygenase, domain 1"/>
    <property type="match status" value="2"/>
</dbReference>
<keyword evidence="3" id="KW-0479">Metal-binding</keyword>
<keyword evidence="6 9" id="KW-0223">Dioxygenase</keyword>
<feature type="domain" description="VOC" evidence="10">
    <location>
        <begin position="6"/>
        <end position="120"/>
    </location>
</feature>
<evidence type="ECO:0000256" key="8">
    <source>
        <dbReference type="ARBA" id="ARBA00023004"/>
    </source>
</evidence>
<protein>
    <submittedName>
        <fullName evidence="11">Biphenyl 2,3-dioxygenase</fullName>
    </submittedName>
</protein>
<keyword evidence="5 9" id="KW-0058">Aromatic hydrocarbons catabolism</keyword>
<dbReference type="PROSITE" id="PS00082">
    <property type="entry name" value="EXTRADIOL_DIOXYGENAS"/>
    <property type="match status" value="1"/>
</dbReference>
<evidence type="ECO:0000256" key="6">
    <source>
        <dbReference type="ARBA" id="ARBA00022964"/>
    </source>
</evidence>
<dbReference type="InterPro" id="IPR029068">
    <property type="entry name" value="Glyas_Bleomycin-R_OHBP_Dase"/>
</dbReference>
<dbReference type="SUPFAM" id="SSF54593">
    <property type="entry name" value="Glyoxalase/Bleomycin resistance protein/Dihydroxybiphenyl dioxygenase"/>
    <property type="match status" value="2"/>
</dbReference>
<proteinExistence type="inferred from homology"/>
<evidence type="ECO:0000313" key="12">
    <source>
        <dbReference type="Proteomes" id="UP000030980"/>
    </source>
</evidence>
<dbReference type="InterPro" id="IPR037523">
    <property type="entry name" value="VOC_core"/>
</dbReference>
<dbReference type="InterPro" id="IPR000486">
    <property type="entry name" value="Xdiol_ring_cleave_dOase_1/2"/>
</dbReference>
<evidence type="ECO:0000256" key="9">
    <source>
        <dbReference type="RuleBase" id="RU000683"/>
    </source>
</evidence>
<organism evidence="11 12">
    <name type="scientific">Pseudomonas flexibilis</name>
    <dbReference type="NCBI Taxonomy" id="706570"/>
    <lineage>
        <taxon>Bacteria</taxon>
        <taxon>Pseudomonadati</taxon>
        <taxon>Pseudomonadota</taxon>
        <taxon>Gammaproteobacteria</taxon>
        <taxon>Pseudomonadales</taxon>
        <taxon>Pseudomonadaceae</taxon>
        <taxon>Pseudomonas</taxon>
    </lineage>
</organism>
<evidence type="ECO:0000256" key="5">
    <source>
        <dbReference type="ARBA" id="ARBA00022797"/>
    </source>
</evidence>
<dbReference type="OrthoDB" id="9803142at2"/>
<keyword evidence="7 9" id="KW-0560">Oxidoreductase</keyword>
<keyword evidence="4" id="KW-0677">Repeat</keyword>
<evidence type="ECO:0000256" key="3">
    <source>
        <dbReference type="ARBA" id="ARBA00022723"/>
    </source>
</evidence>
<dbReference type="Pfam" id="PF22632">
    <property type="entry name" value="BphC_D1"/>
    <property type="match status" value="1"/>
</dbReference>
<dbReference type="InterPro" id="IPR004360">
    <property type="entry name" value="Glyas_Fos-R_dOase_dom"/>
</dbReference>
<name>A0A0B3BT61_9PSED</name>
<gene>
    <name evidence="11" type="ORF">PT85_13475</name>
</gene>
<comment type="similarity">
    <text evidence="2 9">Belongs to the extradiol ring-cleavage dioxygenase family.</text>
</comment>
<dbReference type="AlphaFoldDB" id="A0A0B3BT61"/>
<comment type="caution">
    <text evidence="11">The sequence shown here is derived from an EMBL/GenBank/DDBJ whole genome shotgun (WGS) entry which is preliminary data.</text>
</comment>
<evidence type="ECO:0000256" key="4">
    <source>
        <dbReference type="ARBA" id="ARBA00022737"/>
    </source>
</evidence>
<comment type="cofactor">
    <cofactor evidence="1 9">
        <name>Fe(2+)</name>
        <dbReference type="ChEBI" id="CHEBI:29033"/>
    </cofactor>
</comment>
<dbReference type="Proteomes" id="UP000030980">
    <property type="component" value="Unassembled WGS sequence"/>
</dbReference>
<evidence type="ECO:0000256" key="7">
    <source>
        <dbReference type="ARBA" id="ARBA00023002"/>
    </source>
</evidence>